<proteinExistence type="predicted"/>
<sequence>MGSLRNPVGPLPSSIYWRRRAVALCVVALLAVLVVWAVRSTGGGGGDGGGGADGKGPAQSITPGPSSSGPAISERPGGRDDSGGTGGGDGGGDSGGTGGSAGSGGGSGGDAGSGGSGSDGAGGAAGGGSGSGGSGGGSGIPAGTALPDCGAGDVELRIRTVENRYEPGEKPEFELTAESTSNRSCEVDFGEKTAVLTITPADEDDPLWASDDCLEESREIRLRVPAGGEATYTVEWDRRPSAPECATPGGGSAKAGTYLIEAEAKGVDKAEVSFLLTKD</sequence>
<feature type="region of interest" description="Disordered" evidence="1">
    <location>
        <begin position="43"/>
        <end position="150"/>
    </location>
</feature>
<evidence type="ECO:0008006" key="5">
    <source>
        <dbReference type="Google" id="ProtNLM"/>
    </source>
</evidence>
<evidence type="ECO:0000313" key="4">
    <source>
        <dbReference type="Proteomes" id="UP000028058"/>
    </source>
</evidence>
<organism evidence="3 4">
    <name type="scientific">Streptomyces xinghaiensis</name>
    <dbReference type="NCBI Taxonomy" id="1038928"/>
    <lineage>
        <taxon>Bacteria</taxon>
        <taxon>Bacillati</taxon>
        <taxon>Actinomycetota</taxon>
        <taxon>Actinomycetes</taxon>
        <taxon>Kitasatosporales</taxon>
        <taxon>Streptomycetaceae</taxon>
        <taxon>Streptomyces</taxon>
    </lineage>
</organism>
<feature type="compositionally biased region" description="Gly residues" evidence="1">
    <location>
        <begin position="83"/>
        <end position="140"/>
    </location>
</feature>
<keyword evidence="2" id="KW-1133">Transmembrane helix</keyword>
<keyword evidence="2" id="KW-0472">Membrane</keyword>
<dbReference type="RefSeq" id="WP_078650167.1">
    <property type="nucleotide sequence ID" value="NZ_JNAD02000007.1"/>
</dbReference>
<feature type="compositionally biased region" description="Polar residues" evidence="1">
    <location>
        <begin position="59"/>
        <end position="70"/>
    </location>
</feature>
<accession>A0A3R7ES29</accession>
<protein>
    <recommendedName>
        <fullName evidence="5">DUF4232 domain-containing protein</fullName>
    </recommendedName>
</protein>
<comment type="caution">
    <text evidence="3">The sequence shown here is derived from an EMBL/GenBank/DDBJ whole genome shotgun (WGS) entry which is preliminary data.</text>
</comment>
<dbReference type="EMBL" id="JNAD02000007">
    <property type="protein sequence ID" value="RKM95000.1"/>
    <property type="molecule type" value="Genomic_DNA"/>
</dbReference>
<evidence type="ECO:0000256" key="1">
    <source>
        <dbReference type="SAM" id="MobiDB-lite"/>
    </source>
</evidence>
<evidence type="ECO:0000256" key="2">
    <source>
        <dbReference type="SAM" id="Phobius"/>
    </source>
</evidence>
<keyword evidence="2" id="KW-0812">Transmembrane</keyword>
<evidence type="ECO:0000313" key="3">
    <source>
        <dbReference type="EMBL" id="RKM95000.1"/>
    </source>
</evidence>
<keyword evidence="4" id="KW-1185">Reference proteome</keyword>
<dbReference type="OrthoDB" id="5189092at2"/>
<feature type="transmembrane region" description="Helical" evidence="2">
    <location>
        <begin position="21"/>
        <end position="38"/>
    </location>
</feature>
<feature type="compositionally biased region" description="Basic and acidic residues" evidence="1">
    <location>
        <begin position="162"/>
        <end position="173"/>
    </location>
</feature>
<dbReference type="Proteomes" id="UP000028058">
    <property type="component" value="Unassembled WGS sequence"/>
</dbReference>
<feature type="compositionally biased region" description="Gly residues" evidence="1">
    <location>
        <begin position="43"/>
        <end position="54"/>
    </location>
</feature>
<name>A0A3R7ES29_9ACTN</name>
<reference evidence="3 4" key="1">
    <citation type="journal article" date="2014" name="Genome Announc.">
        <title>Draft Genome Sequence of Streptomyces fradiae ATCC 19609, a Strain Highly Sensitive to Antibiotics.</title>
        <authorList>
            <person name="Bekker O.B."/>
            <person name="Klimina K.M."/>
            <person name="Vatlin A.A."/>
            <person name="Zakharevich N.V."/>
            <person name="Kasianov A.S."/>
            <person name="Danilenko V.N."/>
        </authorList>
    </citation>
    <scope>NUCLEOTIDE SEQUENCE [LARGE SCALE GENOMIC DNA]</scope>
    <source>
        <strain evidence="3 4">ATCC 19609</strain>
    </source>
</reference>
<feature type="region of interest" description="Disordered" evidence="1">
    <location>
        <begin position="162"/>
        <end position="186"/>
    </location>
</feature>
<dbReference type="AlphaFoldDB" id="A0A3R7ES29"/>
<gene>
    <name evidence="3" type="ORF">SFRA_017340</name>
</gene>